<dbReference type="GO" id="GO:0016491">
    <property type="term" value="F:oxidoreductase activity"/>
    <property type="evidence" value="ECO:0007669"/>
    <property type="project" value="UniProtKB-KW"/>
</dbReference>
<keyword evidence="6" id="KW-0560">Oxidoreductase</keyword>
<dbReference type="InterPro" id="IPR016166">
    <property type="entry name" value="FAD-bd_PCMH"/>
</dbReference>
<proteinExistence type="inferred from homology"/>
<dbReference type="InterPro" id="IPR016169">
    <property type="entry name" value="FAD-bd_PCMH_sub2"/>
</dbReference>
<evidence type="ECO:0000256" key="3">
    <source>
        <dbReference type="ARBA" id="ARBA00022630"/>
    </source>
</evidence>
<dbReference type="Gene3D" id="3.30.465.10">
    <property type="match status" value="2"/>
</dbReference>
<dbReference type="InterPro" id="IPR006093">
    <property type="entry name" value="Oxy_OxRdtase_FAD_BS"/>
</dbReference>
<dbReference type="Proteomes" id="UP000604825">
    <property type="component" value="Unassembled WGS sequence"/>
</dbReference>
<dbReference type="OrthoDB" id="407275at2759"/>
<keyword evidence="3" id="KW-0285">Flavoprotein</keyword>
<comment type="caution">
    <text evidence="10">The sequence shown here is derived from an EMBL/GenBank/DDBJ whole genome shotgun (WGS) entry which is preliminary data.</text>
</comment>
<accession>A0A811PH71</accession>
<evidence type="ECO:0000256" key="4">
    <source>
        <dbReference type="ARBA" id="ARBA00022729"/>
    </source>
</evidence>
<dbReference type="SUPFAM" id="SSF56176">
    <property type="entry name" value="FAD-binding/transporter-associated domain-like"/>
    <property type="match status" value="2"/>
</dbReference>
<dbReference type="PANTHER" id="PTHR32448">
    <property type="entry name" value="OS08G0158400 PROTEIN"/>
    <property type="match status" value="1"/>
</dbReference>
<evidence type="ECO:0000256" key="2">
    <source>
        <dbReference type="ARBA" id="ARBA00005466"/>
    </source>
</evidence>
<dbReference type="Pfam" id="PF08031">
    <property type="entry name" value="BBE"/>
    <property type="match status" value="1"/>
</dbReference>
<protein>
    <recommendedName>
        <fullName evidence="9">FAD-binding PCMH-type domain-containing protein</fullName>
    </recommendedName>
</protein>
<reference evidence="10" key="1">
    <citation type="submission" date="2020-10" db="EMBL/GenBank/DDBJ databases">
        <authorList>
            <person name="Han B."/>
            <person name="Lu T."/>
            <person name="Zhao Q."/>
            <person name="Huang X."/>
            <person name="Zhao Y."/>
        </authorList>
    </citation>
    <scope>NUCLEOTIDE SEQUENCE</scope>
</reference>
<comment type="cofactor">
    <cofactor evidence="1">
        <name>FAD</name>
        <dbReference type="ChEBI" id="CHEBI:57692"/>
    </cofactor>
</comment>
<feature type="domain" description="FAD-binding PCMH-type" evidence="9">
    <location>
        <begin position="505"/>
        <end position="701"/>
    </location>
</feature>
<dbReference type="InterPro" id="IPR016167">
    <property type="entry name" value="FAD-bd_PCMH_sub1"/>
</dbReference>
<keyword evidence="7" id="KW-0325">Glycoprotein</keyword>
<feature type="domain" description="FAD-binding PCMH-type" evidence="9">
    <location>
        <begin position="72"/>
        <end position="248"/>
    </location>
</feature>
<dbReference type="EMBL" id="CAJGYO010000007">
    <property type="protein sequence ID" value="CAD6246730.1"/>
    <property type="molecule type" value="Genomic_DNA"/>
</dbReference>
<dbReference type="Gene3D" id="3.30.43.10">
    <property type="entry name" value="Uridine Diphospho-n-acetylenolpyruvylglucosamine Reductase, domain 2"/>
    <property type="match status" value="2"/>
</dbReference>
<evidence type="ECO:0000313" key="10">
    <source>
        <dbReference type="EMBL" id="CAD6246730.1"/>
    </source>
</evidence>
<dbReference type="PROSITE" id="PS00862">
    <property type="entry name" value="OX2_COVAL_FAD"/>
    <property type="match status" value="2"/>
</dbReference>
<feature type="signal peptide" evidence="8">
    <location>
        <begin position="1"/>
        <end position="25"/>
    </location>
</feature>
<dbReference type="Gene3D" id="3.40.462.20">
    <property type="match status" value="3"/>
</dbReference>
<dbReference type="Pfam" id="PF01565">
    <property type="entry name" value="FAD_binding_4"/>
    <property type="match status" value="2"/>
</dbReference>
<keyword evidence="11" id="KW-1185">Reference proteome</keyword>
<evidence type="ECO:0000256" key="6">
    <source>
        <dbReference type="ARBA" id="ARBA00023002"/>
    </source>
</evidence>
<evidence type="ECO:0000256" key="7">
    <source>
        <dbReference type="ARBA" id="ARBA00023180"/>
    </source>
</evidence>
<evidence type="ECO:0000313" key="11">
    <source>
        <dbReference type="Proteomes" id="UP000604825"/>
    </source>
</evidence>
<evidence type="ECO:0000256" key="1">
    <source>
        <dbReference type="ARBA" id="ARBA00001974"/>
    </source>
</evidence>
<keyword evidence="4 8" id="KW-0732">Signal</keyword>
<evidence type="ECO:0000259" key="9">
    <source>
        <dbReference type="PROSITE" id="PS51387"/>
    </source>
</evidence>
<sequence length="936" mass="99810">MTMHTVALAHALFLFAIAGATRASAQSPPTPPSDISSCLLSNGVTNFSLPTSPSYTPLLDSSIRNLRFALPSVGKPAAVVLPSTKRDLQRAVLCARNTSLAIRVRSGGHSYEGLSYTTENHVPFVVIDLSNLNHVDVDPGTATAWVESGATLGEVYHAVGLSNRTLAFSAGSCATVGMGGHTAGGGFGLLSRKFGLSADNVLDAVLITASGDTLTRDTMHPDVFWAIRGGGGGSWGVVYAWKVRLVPVPDNITVFSVGRTGPAELIAGLMHRWQYVAPSLPDEFYLSTYIPTVSSSNGNHSMSFTGQVLGPKRLAMAVLSQTFPELGLAEAELSEPGCRRVHPAGSLRRRHGEIGSTVTPFPHRAGYLYSIQYGVSWKASDVDRADEYIGWLRSFYAFMAPYVTKNPRAAYVNYLDLDLGTNDWMNATGGTSYGSVGHAASWGERYFFMNFGSAQSSSSSPPAAAAGISSCLLSNGVTNFSLPTSPNYTPLLDSSIRNLRFALPSVGKPAAVVLPSTKRDLQRAVLCARNTSLAIRVRSGGHSYEGLSYTTENHVPFVVIDLANLNRVQVDPAPAAGAVATAWLESGATLGEVFYAVGLSNRTLAFSAGSCATVGMGGHTAGGGFSLLSRKFGLAADNVLDAVFIVPNGCSFTRGGGGSWGVVYAWKLRLVPVPDNVTVFSVARSGPAELIAGLMHRWQYVGPSLPDEFYLSTLIPARSSSDGNISMSFTGQVLGPKQLAMSVLNQSFPELGLAESELSEVSSLESAVKFAGVSSVASLTNRQPGVGETRSGSSIQLDPYGGAMARIGSTDTPFPHRAGYLYIIQYAVTWNASDMDRSDGYVEWLRSFYAFMASYVSKNPRAAYVNYLDLDLGTNDWMNAPGGTSNGSVGHAASWGERYFLMNFARLVQAKLRLILEMCSTMHKAFLLYILDDREH</sequence>
<keyword evidence="5" id="KW-0274">FAD</keyword>
<evidence type="ECO:0000256" key="5">
    <source>
        <dbReference type="ARBA" id="ARBA00022827"/>
    </source>
</evidence>
<dbReference type="AlphaFoldDB" id="A0A811PH71"/>
<evidence type="ECO:0000256" key="8">
    <source>
        <dbReference type="SAM" id="SignalP"/>
    </source>
</evidence>
<dbReference type="PROSITE" id="PS51387">
    <property type="entry name" value="FAD_PCMH"/>
    <property type="match status" value="2"/>
</dbReference>
<dbReference type="InterPro" id="IPR036318">
    <property type="entry name" value="FAD-bd_PCMH-like_sf"/>
</dbReference>
<organism evidence="10 11">
    <name type="scientific">Miscanthus lutarioriparius</name>
    <dbReference type="NCBI Taxonomy" id="422564"/>
    <lineage>
        <taxon>Eukaryota</taxon>
        <taxon>Viridiplantae</taxon>
        <taxon>Streptophyta</taxon>
        <taxon>Embryophyta</taxon>
        <taxon>Tracheophyta</taxon>
        <taxon>Spermatophyta</taxon>
        <taxon>Magnoliopsida</taxon>
        <taxon>Liliopsida</taxon>
        <taxon>Poales</taxon>
        <taxon>Poaceae</taxon>
        <taxon>PACMAD clade</taxon>
        <taxon>Panicoideae</taxon>
        <taxon>Andropogonodae</taxon>
        <taxon>Andropogoneae</taxon>
        <taxon>Saccharinae</taxon>
        <taxon>Miscanthus</taxon>
    </lineage>
</organism>
<gene>
    <name evidence="10" type="ORF">NCGR_LOCUS30974</name>
</gene>
<dbReference type="InterPro" id="IPR006094">
    <property type="entry name" value="Oxid_FAD_bind_N"/>
</dbReference>
<dbReference type="GO" id="GO:0071949">
    <property type="term" value="F:FAD binding"/>
    <property type="evidence" value="ECO:0007669"/>
    <property type="project" value="InterPro"/>
</dbReference>
<comment type="similarity">
    <text evidence="2">Belongs to the oxygen-dependent FAD-linked oxidoreductase family.</text>
</comment>
<dbReference type="InterPro" id="IPR012951">
    <property type="entry name" value="BBE"/>
</dbReference>
<feature type="chain" id="PRO_5032651663" description="FAD-binding PCMH-type domain-containing protein" evidence="8">
    <location>
        <begin position="26"/>
        <end position="936"/>
    </location>
</feature>
<name>A0A811PH71_9POAL</name>